<evidence type="ECO:0008006" key="3">
    <source>
        <dbReference type="Google" id="ProtNLM"/>
    </source>
</evidence>
<gene>
    <name evidence="2" type="ORF">EUGRSUZ_F00903</name>
</gene>
<protein>
    <recommendedName>
        <fullName evidence="3">BED-type domain-containing protein</fullName>
    </recommendedName>
</protein>
<dbReference type="PANTHER" id="PTHR46951:SF2">
    <property type="entry name" value="BED-TYPE DOMAIN-CONTAINING PROTEIN"/>
    <property type="match status" value="1"/>
</dbReference>
<sequence>MPREKDPFRKYATFLNENNSKWRCNFCGQEHGGSATRIKAHLAGIGRFGIKGCERVDVDVKAEATKVLMAKTVRDSSDRGVAEERIPVNAGAAPTSTTNPPNVEGGSNLQFPQDNGQEMSAADIANPPFDGATSYHRATPTPNSSFTVGDLTSFMESLDAETSNAQENSANTSQHSSQPLQSDRECGYGTGLEPPIHHYLSTGPLYRVS</sequence>
<accession>A0A059BLL7</accession>
<feature type="compositionally biased region" description="Polar residues" evidence="1">
    <location>
        <begin position="160"/>
        <end position="181"/>
    </location>
</feature>
<feature type="region of interest" description="Disordered" evidence="1">
    <location>
        <begin position="130"/>
        <end position="149"/>
    </location>
</feature>
<feature type="region of interest" description="Disordered" evidence="1">
    <location>
        <begin position="159"/>
        <end position="209"/>
    </location>
</feature>
<evidence type="ECO:0000313" key="2">
    <source>
        <dbReference type="EMBL" id="KCW67122.1"/>
    </source>
</evidence>
<proteinExistence type="predicted"/>
<reference evidence="2" key="1">
    <citation type="submission" date="2013-07" db="EMBL/GenBank/DDBJ databases">
        <title>The genome of Eucalyptus grandis.</title>
        <authorList>
            <person name="Schmutz J."/>
            <person name="Hayes R."/>
            <person name="Myburg A."/>
            <person name="Tuskan G."/>
            <person name="Grattapaglia D."/>
            <person name="Rokhsar D.S."/>
        </authorList>
    </citation>
    <scope>NUCLEOTIDE SEQUENCE</scope>
    <source>
        <tissue evidence="2">Leaf extractions</tissue>
    </source>
</reference>
<name>A0A059BLL7_EUCGR</name>
<dbReference type="Gramene" id="KCW67122">
    <property type="protein sequence ID" value="KCW67122"/>
    <property type="gene ID" value="EUGRSUZ_F00903"/>
</dbReference>
<evidence type="ECO:0000256" key="1">
    <source>
        <dbReference type="SAM" id="MobiDB-lite"/>
    </source>
</evidence>
<dbReference type="EMBL" id="KK198758">
    <property type="protein sequence ID" value="KCW67122.1"/>
    <property type="molecule type" value="Genomic_DNA"/>
</dbReference>
<dbReference type="PANTHER" id="PTHR46951">
    <property type="entry name" value="BED-TYPE DOMAIN-CONTAINING PROTEIN"/>
    <property type="match status" value="1"/>
</dbReference>
<dbReference type="AlphaFoldDB" id="A0A059BLL7"/>
<dbReference type="InParanoid" id="A0A059BLL7"/>
<organism evidence="2">
    <name type="scientific">Eucalyptus grandis</name>
    <name type="common">Flooded gum</name>
    <dbReference type="NCBI Taxonomy" id="71139"/>
    <lineage>
        <taxon>Eukaryota</taxon>
        <taxon>Viridiplantae</taxon>
        <taxon>Streptophyta</taxon>
        <taxon>Embryophyta</taxon>
        <taxon>Tracheophyta</taxon>
        <taxon>Spermatophyta</taxon>
        <taxon>Magnoliopsida</taxon>
        <taxon>eudicotyledons</taxon>
        <taxon>Gunneridae</taxon>
        <taxon>Pentapetalae</taxon>
        <taxon>rosids</taxon>
        <taxon>malvids</taxon>
        <taxon>Myrtales</taxon>
        <taxon>Myrtaceae</taxon>
        <taxon>Myrtoideae</taxon>
        <taxon>Eucalypteae</taxon>
        <taxon>Eucalyptus</taxon>
    </lineage>
</organism>